<sequence length="343" mass="37670">MALDNGSSDDWTAPGAFEVAPGVYRVPLPLPNDGLRAVNVYVLRHGDDLVLIDSGWAIAEARAALDTALEKLDFSVKDVRRFLVTHVHRDHYAQAVHLRREFGMQVSLGAGERRNLELTIAPDQDPMADQLHRLRLLGAGDLADRLSTIATDSELTKDFELPDDWLHDGDEIVHGDRTLHAVETPGHTRGHVVFHDTESHLLFAGDHVLPAITPSIGFEPVLSANPLGDFLGSLALVRQRPDARLLPAHGPVTPSVHARVDELIAHHGARLDETEAAVVRGAHSAHQVASQLRWTRRALKLTDLDVFNRMLAVSETAAHLDLLVAQGRLTRTDVDGLRCYLDV</sequence>
<reference evidence="2" key="1">
    <citation type="journal article" date="2014" name="Int. J. Syst. Evol. Microbiol.">
        <title>Complete genome sequence of Corynebacterium casei LMG S-19264T (=DSM 44701T), isolated from a smear-ripened cheese.</title>
        <authorList>
            <consortium name="US DOE Joint Genome Institute (JGI-PGF)"/>
            <person name="Walter F."/>
            <person name="Albersmeier A."/>
            <person name="Kalinowski J."/>
            <person name="Ruckert C."/>
        </authorList>
    </citation>
    <scope>NUCLEOTIDE SEQUENCE</scope>
    <source>
        <strain evidence="2">CGMCC 4.7312</strain>
    </source>
</reference>
<reference evidence="2" key="2">
    <citation type="submission" date="2020-09" db="EMBL/GenBank/DDBJ databases">
        <authorList>
            <person name="Sun Q."/>
            <person name="Zhou Y."/>
        </authorList>
    </citation>
    <scope>NUCLEOTIDE SEQUENCE</scope>
    <source>
        <strain evidence="2">CGMCC 4.7312</strain>
    </source>
</reference>
<gene>
    <name evidence="2" type="primary">ampC</name>
    <name evidence="2" type="ORF">GCM10011608_18340</name>
</gene>
<dbReference type="Gene3D" id="1.10.10.10">
    <property type="entry name" value="Winged helix-like DNA-binding domain superfamily/Winged helix DNA-binding domain"/>
    <property type="match status" value="1"/>
</dbReference>
<dbReference type="PANTHER" id="PTHR23131">
    <property type="entry name" value="ENDORIBONUCLEASE LACTB2"/>
    <property type="match status" value="1"/>
</dbReference>
<dbReference type="SMART" id="SM00849">
    <property type="entry name" value="Lactamase_B"/>
    <property type="match status" value="1"/>
</dbReference>
<dbReference type="SUPFAM" id="SSF56281">
    <property type="entry name" value="Metallo-hydrolase/oxidoreductase"/>
    <property type="match status" value="1"/>
</dbReference>
<evidence type="ECO:0000313" key="3">
    <source>
        <dbReference type="Proteomes" id="UP000608890"/>
    </source>
</evidence>
<name>A0A917WW27_9ACTN</name>
<dbReference type="EMBL" id="BMNB01000006">
    <property type="protein sequence ID" value="GGM34192.1"/>
    <property type="molecule type" value="Genomic_DNA"/>
</dbReference>
<evidence type="ECO:0000259" key="1">
    <source>
        <dbReference type="SMART" id="SM00849"/>
    </source>
</evidence>
<dbReference type="Pfam" id="PF00753">
    <property type="entry name" value="Lactamase_B"/>
    <property type="match status" value="1"/>
</dbReference>
<dbReference type="InterPro" id="IPR036866">
    <property type="entry name" value="RibonucZ/Hydroxyglut_hydro"/>
</dbReference>
<dbReference type="InterPro" id="IPR001279">
    <property type="entry name" value="Metallo-B-lactamas"/>
</dbReference>
<dbReference type="InterPro" id="IPR050662">
    <property type="entry name" value="Sec-metab_biosynth-thioest"/>
</dbReference>
<protein>
    <submittedName>
        <fullName evidence="2">MBL fold metallo-hydrolase</fullName>
    </submittedName>
</protein>
<dbReference type="Gene3D" id="3.60.15.10">
    <property type="entry name" value="Ribonuclease Z/Hydroxyacylglutathione hydrolase-like"/>
    <property type="match status" value="1"/>
</dbReference>
<dbReference type="AlphaFoldDB" id="A0A917WW27"/>
<evidence type="ECO:0000313" key="2">
    <source>
        <dbReference type="EMBL" id="GGM34192.1"/>
    </source>
</evidence>
<organism evidence="2 3">
    <name type="scientific">Micromonospora sonchi</name>
    <dbReference type="NCBI Taxonomy" id="1763543"/>
    <lineage>
        <taxon>Bacteria</taxon>
        <taxon>Bacillati</taxon>
        <taxon>Actinomycetota</taxon>
        <taxon>Actinomycetes</taxon>
        <taxon>Micromonosporales</taxon>
        <taxon>Micromonosporaceae</taxon>
        <taxon>Micromonospora</taxon>
    </lineage>
</organism>
<proteinExistence type="predicted"/>
<dbReference type="PANTHER" id="PTHR23131:SF4">
    <property type="entry name" value="METALLO-BETA-LACTAMASE SUPERFAMILY POTEIN"/>
    <property type="match status" value="1"/>
</dbReference>
<comment type="caution">
    <text evidence="2">The sequence shown here is derived from an EMBL/GenBank/DDBJ whole genome shotgun (WGS) entry which is preliminary data.</text>
</comment>
<accession>A0A917WW27</accession>
<dbReference type="InterPro" id="IPR036388">
    <property type="entry name" value="WH-like_DNA-bd_sf"/>
</dbReference>
<dbReference type="Proteomes" id="UP000608890">
    <property type="component" value="Unassembled WGS sequence"/>
</dbReference>
<feature type="domain" description="Metallo-beta-lactamase" evidence="1">
    <location>
        <begin position="37"/>
        <end position="249"/>
    </location>
</feature>
<keyword evidence="3" id="KW-1185">Reference proteome</keyword>